<feature type="region of interest" description="Disordered" evidence="1">
    <location>
        <begin position="116"/>
        <end position="150"/>
    </location>
</feature>
<evidence type="ECO:0000313" key="3">
    <source>
        <dbReference type="Proteomes" id="UP000821853"/>
    </source>
</evidence>
<dbReference type="Gene3D" id="1.20.5.170">
    <property type="match status" value="1"/>
</dbReference>
<comment type="caution">
    <text evidence="2">The sequence shown here is derived from an EMBL/GenBank/DDBJ whole genome shotgun (WGS) entry which is preliminary data.</text>
</comment>
<keyword evidence="3" id="KW-1185">Reference proteome</keyword>
<evidence type="ECO:0000256" key="1">
    <source>
        <dbReference type="SAM" id="MobiDB-lite"/>
    </source>
</evidence>
<dbReference type="OrthoDB" id="6022555at2759"/>
<dbReference type="EMBL" id="JABSTR010000005">
    <property type="protein sequence ID" value="KAH9372254.1"/>
    <property type="molecule type" value="Genomic_DNA"/>
</dbReference>
<protein>
    <submittedName>
        <fullName evidence="2">Uncharacterized protein</fullName>
    </submittedName>
</protein>
<organism evidence="2 3">
    <name type="scientific">Haemaphysalis longicornis</name>
    <name type="common">Bush tick</name>
    <dbReference type="NCBI Taxonomy" id="44386"/>
    <lineage>
        <taxon>Eukaryota</taxon>
        <taxon>Metazoa</taxon>
        <taxon>Ecdysozoa</taxon>
        <taxon>Arthropoda</taxon>
        <taxon>Chelicerata</taxon>
        <taxon>Arachnida</taxon>
        <taxon>Acari</taxon>
        <taxon>Parasitiformes</taxon>
        <taxon>Ixodida</taxon>
        <taxon>Ixodoidea</taxon>
        <taxon>Ixodidae</taxon>
        <taxon>Haemaphysalinae</taxon>
        <taxon>Haemaphysalis</taxon>
    </lineage>
</organism>
<feature type="region of interest" description="Disordered" evidence="1">
    <location>
        <begin position="1"/>
        <end position="32"/>
    </location>
</feature>
<evidence type="ECO:0000313" key="2">
    <source>
        <dbReference type="EMBL" id="KAH9372254.1"/>
    </source>
</evidence>
<reference evidence="2 3" key="1">
    <citation type="journal article" date="2020" name="Cell">
        <title>Large-Scale Comparative Analyses of Tick Genomes Elucidate Their Genetic Diversity and Vector Capacities.</title>
        <authorList>
            <consortium name="Tick Genome and Microbiome Consortium (TIGMIC)"/>
            <person name="Jia N."/>
            <person name="Wang J."/>
            <person name="Shi W."/>
            <person name="Du L."/>
            <person name="Sun Y."/>
            <person name="Zhan W."/>
            <person name="Jiang J.F."/>
            <person name="Wang Q."/>
            <person name="Zhang B."/>
            <person name="Ji P."/>
            <person name="Bell-Sakyi L."/>
            <person name="Cui X.M."/>
            <person name="Yuan T.T."/>
            <person name="Jiang B.G."/>
            <person name="Yang W.F."/>
            <person name="Lam T.T."/>
            <person name="Chang Q.C."/>
            <person name="Ding S.J."/>
            <person name="Wang X.J."/>
            <person name="Zhu J.G."/>
            <person name="Ruan X.D."/>
            <person name="Zhao L."/>
            <person name="Wei J.T."/>
            <person name="Ye R.Z."/>
            <person name="Que T.C."/>
            <person name="Du C.H."/>
            <person name="Zhou Y.H."/>
            <person name="Cheng J.X."/>
            <person name="Dai P.F."/>
            <person name="Guo W.B."/>
            <person name="Han X.H."/>
            <person name="Huang E.J."/>
            <person name="Li L.F."/>
            <person name="Wei W."/>
            <person name="Gao Y.C."/>
            <person name="Liu J.Z."/>
            <person name="Shao H.Z."/>
            <person name="Wang X."/>
            <person name="Wang C.C."/>
            <person name="Yang T.C."/>
            <person name="Huo Q.B."/>
            <person name="Li W."/>
            <person name="Chen H.Y."/>
            <person name="Chen S.E."/>
            <person name="Zhou L.G."/>
            <person name="Ni X.B."/>
            <person name="Tian J.H."/>
            <person name="Sheng Y."/>
            <person name="Liu T."/>
            <person name="Pan Y.S."/>
            <person name="Xia L.Y."/>
            <person name="Li J."/>
            <person name="Zhao F."/>
            <person name="Cao W.C."/>
        </authorList>
    </citation>
    <scope>NUCLEOTIDE SEQUENCE [LARGE SCALE GENOMIC DNA]</scope>
    <source>
        <strain evidence="2">HaeL-2018</strain>
    </source>
</reference>
<proteinExistence type="predicted"/>
<dbReference type="Proteomes" id="UP000821853">
    <property type="component" value="Chromosome 3"/>
</dbReference>
<gene>
    <name evidence="2" type="ORF">HPB48_012048</name>
</gene>
<accession>A0A9J6G1G1</accession>
<dbReference type="VEuPathDB" id="VectorBase:HLOH_044648"/>
<name>A0A9J6G1G1_HAELO</name>
<sequence length="150" mass="16368">MKSEPPGSGRQPIESGPVPGPRDMSLTNGGDRNASDVVLRQVSFYHDHISCTKAADLLEPMPCETDHLYAHCGDEVPEDSEQDRLRAVIVIHTDLIQHQQELIAERDRQIDELRAQRDAVSGSGGGDAEPPLRAPGERCCVQPPKPGFVP</sequence>
<dbReference type="AlphaFoldDB" id="A0A9J6G1G1"/>